<keyword evidence="1" id="KW-0732">Signal</keyword>
<organism evidence="2 3">
    <name type="scientific">Catellatospora bangladeshensis</name>
    <dbReference type="NCBI Taxonomy" id="310355"/>
    <lineage>
        <taxon>Bacteria</taxon>
        <taxon>Bacillati</taxon>
        <taxon>Actinomycetota</taxon>
        <taxon>Actinomycetes</taxon>
        <taxon>Micromonosporales</taxon>
        <taxon>Micromonosporaceae</taxon>
        <taxon>Catellatospora</taxon>
    </lineage>
</organism>
<sequence length="74" mass="7846">MRKKLARVAAVGALAAAMVGGTATVAQAASWRVYAVYSQSLSCVYGGAYYSQALGWDDYDCKPAPGGYALWYLN</sequence>
<reference evidence="2 3" key="1">
    <citation type="submission" date="2021-01" db="EMBL/GenBank/DDBJ databases">
        <title>Whole genome shotgun sequence of Catellatospora bangladeshensis NBRC 107357.</title>
        <authorList>
            <person name="Komaki H."/>
            <person name="Tamura T."/>
        </authorList>
    </citation>
    <scope>NUCLEOTIDE SEQUENCE [LARGE SCALE GENOMIC DNA]</scope>
    <source>
        <strain evidence="2 3">NBRC 107357</strain>
    </source>
</reference>
<evidence type="ECO:0000256" key="1">
    <source>
        <dbReference type="SAM" id="SignalP"/>
    </source>
</evidence>
<comment type="caution">
    <text evidence="2">The sequence shown here is derived from an EMBL/GenBank/DDBJ whole genome shotgun (WGS) entry which is preliminary data.</text>
</comment>
<dbReference type="AlphaFoldDB" id="A0A8J3JSC3"/>
<feature type="signal peptide" evidence="1">
    <location>
        <begin position="1"/>
        <end position="28"/>
    </location>
</feature>
<feature type="chain" id="PRO_5035289921" description="Chitinase" evidence="1">
    <location>
        <begin position="29"/>
        <end position="74"/>
    </location>
</feature>
<proteinExistence type="predicted"/>
<protein>
    <recommendedName>
        <fullName evidence="4">Chitinase</fullName>
    </recommendedName>
</protein>
<keyword evidence="3" id="KW-1185">Reference proteome</keyword>
<dbReference type="EMBL" id="BONF01000033">
    <property type="protein sequence ID" value="GIF84033.1"/>
    <property type="molecule type" value="Genomic_DNA"/>
</dbReference>
<dbReference type="Proteomes" id="UP000601223">
    <property type="component" value="Unassembled WGS sequence"/>
</dbReference>
<gene>
    <name evidence="2" type="ORF">Cba03nite_53820</name>
</gene>
<accession>A0A8J3JSC3</accession>
<evidence type="ECO:0000313" key="3">
    <source>
        <dbReference type="Proteomes" id="UP000601223"/>
    </source>
</evidence>
<evidence type="ECO:0008006" key="4">
    <source>
        <dbReference type="Google" id="ProtNLM"/>
    </source>
</evidence>
<evidence type="ECO:0000313" key="2">
    <source>
        <dbReference type="EMBL" id="GIF84033.1"/>
    </source>
</evidence>
<dbReference type="RefSeq" id="WP_203751715.1">
    <property type="nucleotide sequence ID" value="NZ_BONF01000033.1"/>
</dbReference>
<name>A0A8J3JSC3_9ACTN</name>